<dbReference type="InterPro" id="IPR000286">
    <property type="entry name" value="HDACs"/>
</dbReference>
<dbReference type="PRINTS" id="PR01270">
    <property type="entry name" value="HDASUPER"/>
</dbReference>
<comment type="pathway">
    <text evidence="1">Ketone degradation; acetoin degradation.</text>
</comment>
<organism evidence="6 7">
    <name type="scientific">Solicola gregarius</name>
    <dbReference type="NCBI Taxonomy" id="2908642"/>
    <lineage>
        <taxon>Bacteria</taxon>
        <taxon>Bacillati</taxon>
        <taxon>Actinomycetota</taxon>
        <taxon>Actinomycetes</taxon>
        <taxon>Propionibacteriales</taxon>
        <taxon>Nocardioidaceae</taxon>
        <taxon>Solicola</taxon>
    </lineage>
</organism>
<dbReference type="RefSeq" id="WP_271635884.1">
    <property type="nucleotide sequence ID" value="NZ_CP094970.1"/>
</dbReference>
<dbReference type="GO" id="GO:0045150">
    <property type="term" value="P:acetoin catabolic process"/>
    <property type="evidence" value="ECO:0007669"/>
    <property type="project" value="UniProtKB-KW"/>
</dbReference>
<dbReference type="InterPro" id="IPR003085">
    <property type="entry name" value="AcuC"/>
</dbReference>
<protein>
    <recommendedName>
        <fullName evidence="3">Acetoin utilization protein AcuC</fullName>
    </recommendedName>
</protein>
<dbReference type="SUPFAM" id="SSF52768">
    <property type="entry name" value="Arginase/deacetylase"/>
    <property type="match status" value="1"/>
</dbReference>
<evidence type="ECO:0000256" key="4">
    <source>
        <dbReference type="ARBA" id="ARBA00022627"/>
    </source>
</evidence>
<dbReference type="InterPro" id="IPR023696">
    <property type="entry name" value="Ureohydrolase_dom_sf"/>
</dbReference>
<dbReference type="GO" id="GO:0004407">
    <property type="term" value="F:histone deacetylase activity"/>
    <property type="evidence" value="ECO:0007669"/>
    <property type="project" value="TreeGrafter"/>
</dbReference>
<dbReference type="Gene3D" id="3.40.800.20">
    <property type="entry name" value="Histone deacetylase domain"/>
    <property type="match status" value="1"/>
</dbReference>
<dbReference type="PANTHER" id="PTHR10625">
    <property type="entry name" value="HISTONE DEACETYLASE HDAC1-RELATED"/>
    <property type="match status" value="1"/>
</dbReference>
<keyword evidence="4" id="KW-0006">Acetoin catabolism</keyword>
<gene>
    <name evidence="6" type="ORF">L0C25_07700</name>
</gene>
<reference evidence="6" key="1">
    <citation type="submission" date="2022-01" db="EMBL/GenBank/DDBJ databases">
        <title>Nocardioidaceae gen. sp. A5X3R13.</title>
        <authorList>
            <person name="Lopez Marin M.A."/>
            <person name="Uhlik O."/>
        </authorList>
    </citation>
    <scope>NUCLEOTIDE SEQUENCE</scope>
    <source>
        <strain evidence="6">A5X3R13</strain>
    </source>
</reference>
<evidence type="ECO:0000256" key="2">
    <source>
        <dbReference type="ARBA" id="ARBA00005947"/>
    </source>
</evidence>
<evidence type="ECO:0000256" key="1">
    <source>
        <dbReference type="ARBA" id="ARBA00005101"/>
    </source>
</evidence>
<evidence type="ECO:0000313" key="6">
    <source>
        <dbReference type="EMBL" id="UYM06950.1"/>
    </source>
</evidence>
<dbReference type="KEGG" id="sgrg:L0C25_07700"/>
<dbReference type="CDD" id="cd09994">
    <property type="entry name" value="HDAC_AcuC_like"/>
    <property type="match status" value="1"/>
</dbReference>
<dbReference type="Pfam" id="PF00850">
    <property type="entry name" value="Hist_deacetyl"/>
    <property type="match status" value="1"/>
</dbReference>
<dbReference type="EMBL" id="CP094970">
    <property type="protein sequence ID" value="UYM06950.1"/>
    <property type="molecule type" value="Genomic_DNA"/>
</dbReference>
<dbReference type="GO" id="GO:0040029">
    <property type="term" value="P:epigenetic regulation of gene expression"/>
    <property type="evidence" value="ECO:0007669"/>
    <property type="project" value="TreeGrafter"/>
</dbReference>
<dbReference type="InterPro" id="IPR023801">
    <property type="entry name" value="His_deacetylse_dom"/>
</dbReference>
<proteinExistence type="inferred from homology"/>
<dbReference type="AlphaFoldDB" id="A0AA46TKV6"/>
<evidence type="ECO:0000259" key="5">
    <source>
        <dbReference type="Pfam" id="PF00850"/>
    </source>
</evidence>
<keyword evidence="7" id="KW-1185">Reference proteome</keyword>
<feature type="domain" description="Histone deacetylase" evidence="5">
    <location>
        <begin position="22"/>
        <end position="318"/>
    </location>
</feature>
<dbReference type="PANTHER" id="PTHR10625:SF10">
    <property type="entry name" value="HISTONE DEACETYLASE HDAC1"/>
    <property type="match status" value="1"/>
</dbReference>
<name>A0AA46TKV6_9ACTN</name>
<dbReference type="InterPro" id="IPR037138">
    <property type="entry name" value="His_deacetylse_dom_sf"/>
</dbReference>
<dbReference type="Proteomes" id="UP001164390">
    <property type="component" value="Chromosome"/>
</dbReference>
<comment type="similarity">
    <text evidence="2">Belongs to the histone deacetylase family.</text>
</comment>
<evidence type="ECO:0000313" key="7">
    <source>
        <dbReference type="Proteomes" id="UP001164390"/>
    </source>
</evidence>
<accession>A0AA46TKV6</accession>
<dbReference type="PRINTS" id="PR01272">
    <property type="entry name" value="ACUCPROTEIN"/>
</dbReference>
<evidence type="ECO:0000256" key="3">
    <source>
        <dbReference type="ARBA" id="ARBA00020218"/>
    </source>
</evidence>
<sequence length="393" mass="42279">MPEPACAVFDEHLTEYDFGPSHPMAPLRIDLTIALARELGVVGDDALPVVGASAASDDLLATVHTPDYIEAVREVSARPYEKQLAYGLGNDDNPTFAHMHDASALIVGASVEAARRVWTGENRRAVNITGGLHHAMPGNASGFCIYNDCAVAIRWLLANGASKVAYIDVDAHHGDGVQEVFYNDPRVLTVSLHETPQTLFPGTGAPSEIGGPDAEGSAVNVAIPPGTSDAGWLRAFHAVVPQVVAEFAPDIIVSQHGCDSHADDPLTNLMLSIDGQRASYLALRDLATTVPDGRWIALGGGGYAVLDVVPRIWTHLLAIVGERPIDPETPTPPQWRQRVHELSGRDAPLRMTDAQSISYRDWTDGYDPATWLDRSIMATRKESFPLLGLDPMP</sequence>